<dbReference type="AlphaFoldDB" id="A0A3N4H601"/>
<dbReference type="SUPFAM" id="SSF53933">
    <property type="entry name" value="Microbial ribonucleases"/>
    <property type="match status" value="1"/>
</dbReference>
<evidence type="ECO:0000256" key="7">
    <source>
        <dbReference type="SAM" id="MobiDB-lite"/>
    </source>
</evidence>
<accession>A0A3N4H601</accession>
<proteinExistence type="inferred from homology"/>
<reference evidence="8 9" key="1">
    <citation type="submission" date="2018-11" db="EMBL/GenBank/DDBJ databases">
        <title>Aerococcus sp. SJQ22, whole genome shotgun sequence.</title>
        <authorList>
            <person name="Sun L."/>
            <person name="Gao X."/>
            <person name="Chen W."/>
            <person name="Huang K."/>
        </authorList>
    </citation>
    <scope>NUCLEOTIDE SEQUENCE [LARGE SCALE GENOMIC DNA]</scope>
    <source>
        <strain evidence="8 9">SJQ22</strain>
    </source>
</reference>
<comment type="similarity">
    <text evidence="2">Belongs to the ribonuclease N1/T1 family.</text>
</comment>
<dbReference type="OrthoDB" id="9803442at2"/>
<dbReference type="GO" id="GO:0004521">
    <property type="term" value="F:RNA endonuclease activity"/>
    <property type="evidence" value="ECO:0007669"/>
    <property type="project" value="InterPro"/>
</dbReference>
<evidence type="ECO:0000256" key="3">
    <source>
        <dbReference type="ARBA" id="ARBA00022214"/>
    </source>
</evidence>
<evidence type="ECO:0000313" key="8">
    <source>
        <dbReference type="EMBL" id="RPA60574.1"/>
    </source>
</evidence>
<dbReference type="EMBL" id="RKMG01000013">
    <property type="protein sequence ID" value="RPA60574.1"/>
    <property type="molecule type" value="Genomic_DNA"/>
</dbReference>
<evidence type="ECO:0000256" key="1">
    <source>
        <dbReference type="ARBA" id="ARBA00004613"/>
    </source>
</evidence>
<dbReference type="GO" id="GO:0005576">
    <property type="term" value="C:extracellular region"/>
    <property type="evidence" value="ECO:0007669"/>
    <property type="project" value="UniProtKB-SubCell"/>
</dbReference>
<dbReference type="Gene3D" id="3.10.450.30">
    <property type="entry name" value="Microbial ribonucleases"/>
    <property type="match status" value="1"/>
</dbReference>
<dbReference type="InterPro" id="IPR000026">
    <property type="entry name" value="N1-like"/>
</dbReference>
<feature type="compositionally biased region" description="Low complexity" evidence="7">
    <location>
        <begin position="48"/>
        <end position="82"/>
    </location>
</feature>
<dbReference type="GO" id="GO:0003723">
    <property type="term" value="F:RNA binding"/>
    <property type="evidence" value="ECO:0007669"/>
    <property type="project" value="InterPro"/>
</dbReference>
<keyword evidence="4" id="KW-0964">Secreted</keyword>
<evidence type="ECO:0000256" key="2">
    <source>
        <dbReference type="ARBA" id="ARBA00009006"/>
    </source>
</evidence>
<dbReference type="PRINTS" id="PR00117">
    <property type="entry name" value="BARNASE"/>
</dbReference>
<evidence type="ECO:0000256" key="5">
    <source>
        <dbReference type="ARBA" id="ARBA00022722"/>
    </source>
</evidence>
<feature type="region of interest" description="Disordered" evidence="7">
    <location>
        <begin position="45"/>
        <end position="92"/>
    </location>
</feature>
<keyword evidence="6" id="KW-0378">Hydrolase</keyword>
<protein>
    <recommendedName>
        <fullName evidence="3">Ribonuclease</fullName>
    </recommendedName>
</protein>
<name>A0A3N4H601_9LACT</name>
<dbReference type="GO" id="GO:0016787">
    <property type="term" value="F:hydrolase activity"/>
    <property type="evidence" value="ECO:0007669"/>
    <property type="project" value="UniProtKB-KW"/>
</dbReference>
<gene>
    <name evidence="8" type="ORF">EF384_05265</name>
</gene>
<dbReference type="Pfam" id="PF00545">
    <property type="entry name" value="Ribonuclease"/>
    <property type="match status" value="1"/>
</dbReference>
<dbReference type="Proteomes" id="UP000273977">
    <property type="component" value="Unassembled WGS sequence"/>
</dbReference>
<comment type="subcellular location">
    <subcellularLocation>
        <location evidence="1">Secreted</location>
    </subcellularLocation>
</comment>
<evidence type="ECO:0000313" key="9">
    <source>
        <dbReference type="Proteomes" id="UP000273977"/>
    </source>
</evidence>
<comment type="caution">
    <text evidence="8">The sequence shown here is derived from an EMBL/GenBank/DDBJ whole genome shotgun (WGS) entry which is preliminary data.</text>
</comment>
<dbReference type="InterPro" id="IPR016191">
    <property type="entry name" value="Ribonuclease/ribotoxin"/>
</dbReference>
<dbReference type="RefSeq" id="WP_123779963.1">
    <property type="nucleotide sequence ID" value="NZ_RKMG01000013.1"/>
</dbReference>
<sequence>MSNQKTPQQILELLKKPKSRAGLVIVVLGLVATQDPMQLFESFTNPDQATSQSSQQVSSSQTTVSSASGQSETSNSTSTNSSDVVVEEGQAYSSPEEVAAYIDQYDELPVNYITKDEAEELGWVSNQGNLWEVTDQMSIGGDYFGNYEEVLPTDDEYREADVNYEGGFRGSERLIYSDDGDIYYTDDHYESFEQLY</sequence>
<dbReference type="InterPro" id="IPR001887">
    <property type="entry name" value="Barnase"/>
</dbReference>
<evidence type="ECO:0000256" key="6">
    <source>
        <dbReference type="ARBA" id="ARBA00022801"/>
    </source>
</evidence>
<evidence type="ECO:0000256" key="4">
    <source>
        <dbReference type="ARBA" id="ARBA00022525"/>
    </source>
</evidence>
<keyword evidence="5" id="KW-0540">Nuclease</keyword>
<keyword evidence="9" id="KW-1185">Reference proteome</keyword>
<organism evidence="8 9">
    <name type="scientific">Aerococcus agrisoli</name>
    <dbReference type="NCBI Taxonomy" id="2487350"/>
    <lineage>
        <taxon>Bacteria</taxon>
        <taxon>Bacillati</taxon>
        <taxon>Bacillota</taxon>
        <taxon>Bacilli</taxon>
        <taxon>Lactobacillales</taxon>
        <taxon>Aerococcaceae</taxon>
        <taxon>Aerococcus</taxon>
    </lineage>
</organism>